<gene>
    <name evidence="1" type="ORF">SAMN05216212_2199</name>
</gene>
<dbReference type="EMBL" id="FNFH01000004">
    <property type="protein sequence ID" value="SDK37418.1"/>
    <property type="molecule type" value="Genomic_DNA"/>
</dbReference>
<proteinExistence type="predicted"/>
<dbReference type="RefSeq" id="WP_245720682.1">
    <property type="nucleotide sequence ID" value="NZ_FNFH01000004.1"/>
</dbReference>
<evidence type="ECO:0000313" key="2">
    <source>
        <dbReference type="Proteomes" id="UP000199305"/>
    </source>
</evidence>
<keyword evidence="1" id="KW-0645">Protease</keyword>
<sequence length="402" mass="45019">MYISLRHNLRRLYHRLSRAALCGVAGVALLAAALLSGCETASYYTQAATGQLRILAARQPLERVIDADDTDVALQERLRLVQAIRGYASGELKLPVGDAYGAYVKLASDYPLWNVLAAPEFSLEPKRWCYPVAGCASYRGYFDREDAVAKGRQLTEEGFDVYLGPVPAYSTLGWFDDPVLSSFVNWPEDRLAGLLFHELAHRRVYIANDTKFNESFATAVSRLALPDWRRRQGMTGPAPDRTAQAQAVRQLMASARKRLEVIYDSGMEEHIMRARKQEVLARLRACYRKMSAGWPNPTRYQAYIDKTNNATLALASEYESRVPAFEELYRRSGSWEAFYEATERLGKLEKEERNLELNALAAGNQLSSRKVTGPSFDSETCMSAANMPLATAGSRSRARSTK</sequence>
<keyword evidence="1" id="KW-0378">Hydrolase</keyword>
<keyword evidence="1" id="KW-0031">Aminopeptidase</keyword>
<name>A0A1G9BD00_9GAMM</name>
<dbReference type="AlphaFoldDB" id="A0A1G9BD00"/>
<accession>A0A1G9BD00</accession>
<dbReference type="STRING" id="658219.SAMN05216212_2199"/>
<dbReference type="Pfam" id="PF10023">
    <property type="entry name" value="Aminopep"/>
    <property type="match status" value="1"/>
</dbReference>
<keyword evidence="2" id="KW-1185">Reference proteome</keyword>
<dbReference type="PIRSF" id="PIRSF029285">
    <property type="entry name" value="Aminopept"/>
    <property type="match status" value="1"/>
</dbReference>
<dbReference type="InterPro" id="IPR014553">
    <property type="entry name" value="Aminopept"/>
</dbReference>
<dbReference type="GO" id="GO:0004177">
    <property type="term" value="F:aminopeptidase activity"/>
    <property type="evidence" value="ECO:0007669"/>
    <property type="project" value="UniProtKB-KW"/>
</dbReference>
<dbReference type="Proteomes" id="UP000199305">
    <property type="component" value="Unassembled WGS sequence"/>
</dbReference>
<evidence type="ECO:0000313" key="1">
    <source>
        <dbReference type="EMBL" id="SDK37418.1"/>
    </source>
</evidence>
<protein>
    <submittedName>
        <fullName evidence="1">Predicted aminopeptidase</fullName>
    </submittedName>
</protein>
<reference evidence="2" key="1">
    <citation type="submission" date="2016-10" db="EMBL/GenBank/DDBJ databases">
        <authorList>
            <person name="Varghese N."/>
            <person name="Submissions S."/>
        </authorList>
    </citation>
    <scope>NUCLEOTIDE SEQUENCE [LARGE SCALE GENOMIC DNA]</scope>
    <source>
        <strain evidence="2">CGMCC 1.10658</strain>
    </source>
</reference>
<organism evidence="1 2">
    <name type="scientific">Microbulbifer yueqingensis</name>
    <dbReference type="NCBI Taxonomy" id="658219"/>
    <lineage>
        <taxon>Bacteria</taxon>
        <taxon>Pseudomonadati</taxon>
        <taxon>Pseudomonadota</taxon>
        <taxon>Gammaproteobacteria</taxon>
        <taxon>Cellvibrionales</taxon>
        <taxon>Microbulbiferaceae</taxon>
        <taxon>Microbulbifer</taxon>
    </lineage>
</organism>